<dbReference type="Proteomes" id="UP001174136">
    <property type="component" value="Unassembled WGS sequence"/>
</dbReference>
<dbReference type="PANTHER" id="PTHR45913">
    <property type="entry name" value="EPM2A-INTERACTING PROTEIN 1"/>
    <property type="match status" value="1"/>
</dbReference>
<keyword evidence="2" id="KW-1185">Reference proteome</keyword>
<name>A0AA47P4N6_MERPO</name>
<dbReference type="EMBL" id="JAOPHQ010001445">
    <property type="protein sequence ID" value="KAK0150711.1"/>
    <property type="molecule type" value="Genomic_DNA"/>
</dbReference>
<protein>
    <submittedName>
        <fullName evidence="1">Zinc finger MYM-type protein 6</fullName>
    </submittedName>
</protein>
<reference evidence="1" key="1">
    <citation type="journal article" date="2023" name="Front. Mar. Sci.">
        <title>A new Merluccius polli reference genome to investigate the effects of global change in West African waters.</title>
        <authorList>
            <person name="Mateo J.L."/>
            <person name="Blanco-Fernandez C."/>
            <person name="Garcia-Vazquez E."/>
            <person name="Machado-Schiaffino G."/>
        </authorList>
    </citation>
    <scope>NUCLEOTIDE SEQUENCE</scope>
    <source>
        <strain evidence="1">C29</strain>
        <tissue evidence="1">Fin</tissue>
    </source>
</reference>
<dbReference type="PANTHER" id="PTHR45913:SF19">
    <property type="entry name" value="LOW QUALITY PROTEIN: ZINC FINGER BED DOMAIN-CONTAINING PROTEIN 5-LIKE"/>
    <property type="match status" value="1"/>
</dbReference>
<accession>A0AA47P4N6</accession>
<dbReference type="AlphaFoldDB" id="A0AA47P4N6"/>
<organism evidence="1 2">
    <name type="scientific">Merluccius polli</name>
    <name type="common">Benguela hake</name>
    <name type="synonym">Merluccius cadenati</name>
    <dbReference type="NCBI Taxonomy" id="89951"/>
    <lineage>
        <taxon>Eukaryota</taxon>
        <taxon>Metazoa</taxon>
        <taxon>Chordata</taxon>
        <taxon>Craniata</taxon>
        <taxon>Vertebrata</taxon>
        <taxon>Euteleostomi</taxon>
        <taxon>Actinopterygii</taxon>
        <taxon>Neopterygii</taxon>
        <taxon>Teleostei</taxon>
        <taxon>Neoteleostei</taxon>
        <taxon>Acanthomorphata</taxon>
        <taxon>Zeiogadaria</taxon>
        <taxon>Gadariae</taxon>
        <taxon>Gadiformes</taxon>
        <taxon>Gadoidei</taxon>
        <taxon>Merlucciidae</taxon>
        <taxon>Merluccius</taxon>
    </lineage>
</organism>
<comment type="caution">
    <text evidence="1">The sequence shown here is derived from an EMBL/GenBank/DDBJ whole genome shotgun (WGS) entry which is preliminary data.</text>
</comment>
<proteinExistence type="predicted"/>
<evidence type="ECO:0000313" key="2">
    <source>
        <dbReference type="Proteomes" id="UP001174136"/>
    </source>
</evidence>
<gene>
    <name evidence="1" type="primary">ZMYM6_0</name>
    <name evidence="1" type="ORF">N1851_008181</name>
</gene>
<evidence type="ECO:0000313" key="1">
    <source>
        <dbReference type="EMBL" id="KAK0150711.1"/>
    </source>
</evidence>
<sequence>MKPAHLQRHLKTKHPSYVGKEPEFFKRKLSDSTASAKSLEASYAVSLLIAKAKKPFTKGEDLLLPAAVVLAEMMLDKNAAEKFKTVPLSNVRLLQSRQNGNRPCRSSCSKTRQLVFPTVG</sequence>